<evidence type="ECO:0000313" key="4">
    <source>
        <dbReference type="EMBL" id="QJR38138.1"/>
    </source>
</evidence>
<evidence type="ECO:0000313" key="5">
    <source>
        <dbReference type="Proteomes" id="UP000500938"/>
    </source>
</evidence>
<feature type="domain" description="Enoyl reductase (ER)" evidence="3">
    <location>
        <begin position="10"/>
        <end position="325"/>
    </location>
</feature>
<dbReference type="InterPro" id="IPR013149">
    <property type="entry name" value="ADH-like_C"/>
</dbReference>
<dbReference type="InterPro" id="IPR013154">
    <property type="entry name" value="ADH-like_N"/>
</dbReference>
<dbReference type="AlphaFoldDB" id="A0A6M4IVD6"/>
<keyword evidence="2" id="KW-0560">Oxidoreductase</keyword>
<evidence type="ECO:0000256" key="2">
    <source>
        <dbReference type="ARBA" id="ARBA00023002"/>
    </source>
</evidence>
<dbReference type="KEGG" id="ggr:HKW67_06640"/>
<sequence>MRAAVITRPGGPDVLAVQQRPVPTPGPGEVLVRVHASAINRADVLQRSGRYPSPPGVPADIPGLEFAGEVVLNGAGSTLWSVGARVCGLVGGGAHAEYLVTHERAVAGVPDALDWAHAGVAPEACITAHDALVTQAQLRPGDTVLIHAVGSGVGLTAVQIARQLGATVYGTARSDVKLDVARDLGLTAGATPGEPGWVAAAARGWTGGRGIDVVLDLLGGDYVRESVAALALKGRLVLIGTLAGLESSLDLRYMLSRRLTVRGTVLRSRPLEERIAVTQAFAREVMPWLANGVVRTRIDATFPLEALAESHALMESNATAGKIAITM</sequence>
<dbReference type="InterPro" id="IPR036291">
    <property type="entry name" value="NAD(P)-bd_dom_sf"/>
</dbReference>
<dbReference type="GO" id="GO:0016651">
    <property type="term" value="F:oxidoreductase activity, acting on NAD(P)H"/>
    <property type="evidence" value="ECO:0007669"/>
    <property type="project" value="TreeGrafter"/>
</dbReference>
<dbReference type="GO" id="GO:0070402">
    <property type="term" value="F:NADPH binding"/>
    <property type="evidence" value="ECO:0007669"/>
    <property type="project" value="TreeGrafter"/>
</dbReference>
<name>A0A6M4IVD6_9BACT</name>
<keyword evidence="5" id="KW-1185">Reference proteome</keyword>
<protein>
    <submittedName>
        <fullName evidence="4">NAD(P)H-quinone oxidoreductase</fullName>
    </submittedName>
</protein>
<organism evidence="4 5">
    <name type="scientific">Gemmatimonas groenlandica</name>
    <dbReference type="NCBI Taxonomy" id="2732249"/>
    <lineage>
        <taxon>Bacteria</taxon>
        <taxon>Pseudomonadati</taxon>
        <taxon>Gemmatimonadota</taxon>
        <taxon>Gemmatimonadia</taxon>
        <taxon>Gemmatimonadales</taxon>
        <taxon>Gemmatimonadaceae</taxon>
        <taxon>Gemmatimonas</taxon>
    </lineage>
</organism>
<dbReference type="SUPFAM" id="SSF50129">
    <property type="entry name" value="GroES-like"/>
    <property type="match status" value="1"/>
</dbReference>
<dbReference type="Gene3D" id="3.90.180.10">
    <property type="entry name" value="Medium-chain alcohol dehydrogenases, catalytic domain"/>
    <property type="match status" value="1"/>
</dbReference>
<dbReference type="CDD" id="cd05276">
    <property type="entry name" value="p53_inducible_oxidoreductase"/>
    <property type="match status" value="1"/>
</dbReference>
<dbReference type="Pfam" id="PF00107">
    <property type="entry name" value="ADH_zinc_N"/>
    <property type="match status" value="1"/>
</dbReference>
<dbReference type="InterPro" id="IPR014189">
    <property type="entry name" value="Quinone_OxRdtase_PIG3"/>
</dbReference>
<gene>
    <name evidence="4" type="ORF">HKW67_06640</name>
</gene>
<keyword evidence="1" id="KW-0521">NADP</keyword>
<dbReference type="InterPro" id="IPR011032">
    <property type="entry name" value="GroES-like_sf"/>
</dbReference>
<dbReference type="SMART" id="SM00829">
    <property type="entry name" value="PKS_ER"/>
    <property type="match status" value="1"/>
</dbReference>
<dbReference type="NCBIfam" id="TIGR02824">
    <property type="entry name" value="quinone_pig3"/>
    <property type="match status" value="1"/>
</dbReference>
<dbReference type="EMBL" id="CP053085">
    <property type="protein sequence ID" value="QJR38138.1"/>
    <property type="molecule type" value="Genomic_DNA"/>
</dbReference>
<dbReference type="PANTHER" id="PTHR48106:SF8">
    <property type="entry name" value="OS02G0805600 PROTEIN"/>
    <property type="match status" value="1"/>
</dbReference>
<dbReference type="InterPro" id="IPR020843">
    <property type="entry name" value="ER"/>
</dbReference>
<dbReference type="PANTHER" id="PTHR48106">
    <property type="entry name" value="QUINONE OXIDOREDUCTASE PIG3-RELATED"/>
    <property type="match status" value="1"/>
</dbReference>
<dbReference type="Proteomes" id="UP000500938">
    <property type="component" value="Chromosome"/>
</dbReference>
<reference evidence="4 5" key="1">
    <citation type="submission" date="2020-05" db="EMBL/GenBank/DDBJ databases">
        <title>Complete genome sequence of Gemmatimonas greenlandica TET16.</title>
        <authorList>
            <person name="Zeng Y."/>
        </authorList>
    </citation>
    <scope>NUCLEOTIDE SEQUENCE [LARGE SCALE GENOMIC DNA]</scope>
    <source>
        <strain evidence="4 5">TET16</strain>
    </source>
</reference>
<proteinExistence type="predicted"/>
<evidence type="ECO:0000259" key="3">
    <source>
        <dbReference type="SMART" id="SM00829"/>
    </source>
</evidence>
<dbReference type="Gene3D" id="3.40.50.720">
    <property type="entry name" value="NAD(P)-binding Rossmann-like Domain"/>
    <property type="match status" value="1"/>
</dbReference>
<dbReference type="Pfam" id="PF08240">
    <property type="entry name" value="ADH_N"/>
    <property type="match status" value="1"/>
</dbReference>
<dbReference type="SUPFAM" id="SSF51735">
    <property type="entry name" value="NAD(P)-binding Rossmann-fold domains"/>
    <property type="match status" value="1"/>
</dbReference>
<accession>A0A6M4IVD6</accession>
<evidence type="ECO:0000256" key="1">
    <source>
        <dbReference type="ARBA" id="ARBA00022857"/>
    </source>
</evidence>